<proteinExistence type="predicted"/>
<protein>
    <submittedName>
        <fullName evidence="2">Uncharacterized protein</fullName>
    </submittedName>
</protein>
<organism evidence="2 3">
    <name type="scientific">Aquisalimonas asiatica</name>
    <dbReference type="NCBI Taxonomy" id="406100"/>
    <lineage>
        <taxon>Bacteria</taxon>
        <taxon>Pseudomonadati</taxon>
        <taxon>Pseudomonadota</taxon>
        <taxon>Gammaproteobacteria</taxon>
        <taxon>Chromatiales</taxon>
        <taxon>Ectothiorhodospiraceae</taxon>
        <taxon>Aquisalimonas</taxon>
    </lineage>
</organism>
<evidence type="ECO:0000256" key="1">
    <source>
        <dbReference type="SAM" id="Phobius"/>
    </source>
</evidence>
<dbReference type="STRING" id="406100.SAMN04488052_10785"/>
<evidence type="ECO:0000313" key="2">
    <source>
        <dbReference type="EMBL" id="SEP04203.1"/>
    </source>
</evidence>
<dbReference type="AlphaFoldDB" id="A0A1H8UMJ8"/>
<evidence type="ECO:0000313" key="3">
    <source>
        <dbReference type="Proteomes" id="UP000199657"/>
    </source>
</evidence>
<accession>A0A1H8UMJ8</accession>
<reference evidence="2 3" key="1">
    <citation type="submission" date="2016-10" db="EMBL/GenBank/DDBJ databases">
        <authorList>
            <person name="de Groot N.N."/>
        </authorList>
    </citation>
    <scope>NUCLEOTIDE SEQUENCE [LARGE SCALE GENOMIC DNA]</scope>
    <source>
        <strain evidence="2 3">CGMCC 1.6291</strain>
    </source>
</reference>
<sequence>MWARRLLHARATTTGSRAIRLRTGRALRRLVLRRLLPRGRLRLLRLSGTGLLLIRTRLLLACAGLFASLWLLAGLALLAGARLRLLLAGRSTFTTRGPLASRLCTGLPASTRLSGGLTALGSSSAARLTGSATLPLLARCRTRHAAGLSTVAETATGRLRGAGLMRVLTRLLFLANPLPDRRTRVGLALLPRTGTRAGLTALHTGLTGCPGAGRPVRGTAGPGPGRAGLHCQRGCGQTNQRNQSGGSYCRTHNFLPTDRGTLLTCRRHPESILTCDTVTPATVP</sequence>
<dbReference type="RefSeq" id="WP_091645119.1">
    <property type="nucleotide sequence ID" value="NZ_FOEG01000007.1"/>
</dbReference>
<keyword evidence="1" id="KW-1133">Transmembrane helix</keyword>
<dbReference type="EMBL" id="FOEG01000007">
    <property type="protein sequence ID" value="SEP04203.1"/>
    <property type="molecule type" value="Genomic_DNA"/>
</dbReference>
<keyword evidence="1" id="KW-0472">Membrane</keyword>
<keyword evidence="1" id="KW-0812">Transmembrane</keyword>
<keyword evidence="3" id="KW-1185">Reference proteome</keyword>
<gene>
    <name evidence="2" type="ORF">SAMN04488052_10785</name>
</gene>
<dbReference type="Proteomes" id="UP000199657">
    <property type="component" value="Unassembled WGS sequence"/>
</dbReference>
<name>A0A1H8UMJ8_9GAMM</name>
<feature type="transmembrane region" description="Helical" evidence="1">
    <location>
        <begin position="58"/>
        <end position="81"/>
    </location>
</feature>